<dbReference type="EMBL" id="PNBA02000013">
    <property type="protein sequence ID" value="KAG6403246.1"/>
    <property type="molecule type" value="Genomic_DNA"/>
</dbReference>
<name>A0A8X8X081_SALSN</name>
<evidence type="ECO:0000313" key="2">
    <source>
        <dbReference type="Proteomes" id="UP000298416"/>
    </source>
</evidence>
<dbReference type="InterPro" id="IPR025886">
    <property type="entry name" value="PP2-like"/>
</dbReference>
<comment type="caution">
    <text evidence="1">The sequence shown here is derived from an EMBL/GenBank/DDBJ whole genome shotgun (WGS) entry which is preliminary data.</text>
</comment>
<accession>A0A8X8X081</accession>
<reference evidence="1" key="2">
    <citation type="submission" date="2020-08" db="EMBL/GenBank/DDBJ databases">
        <title>Plant Genome Project.</title>
        <authorList>
            <person name="Zhang R.-G."/>
        </authorList>
    </citation>
    <scope>NUCLEOTIDE SEQUENCE</scope>
    <source>
        <strain evidence="1">Huo1</strain>
        <tissue evidence="1">Leaf</tissue>
    </source>
</reference>
<evidence type="ECO:0000313" key="1">
    <source>
        <dbReference type="EMBL" id="KAG6403246.1"/>
    </source>
</evidence>
<dbReference type="Pfam" id="PF14299">
    <property type="entry name" value="PP2"/>
    <property type="match status" value="1"/>
</dbReference>
<gene>
    <name evidence="1" type="ORF">SASPL_135463</name>
</gene>
<protein>
    <submittedName>
        <fullName evidence="1">Uncharacterized protein</fullName>
    </submittedName>
</protein>
<dbReference type="AlphaFoldDB" id="A0A8X8X081"/>
<sequence>MDIYARLCRPITFDGDTKVFQTVAYLQQIWWLQVDGELDFQLPKGTYSLFFRLHLGKVGKRLGRRVYNHDNGHGWDLKPAQFQLNGHRAVTRCMIENLGNWANYHVGEFVVEDPNSSTKVKFSLTQIDCTHTKGGLCVDSVLVRPSSLGKEVLSVDGETCRKPFVGC</sequence>
<organism evidence="1">
    <name type="scientific">Salvia splendens</name>
    <name type="common">Scarlet sage</name>
    <dbReference type="NCBI Taxonomy" id="180675"/>
    <lineage>
        <taxon>Eukaryota</taxon>
        <taxon>Viridiplantae</taxon>
        <taxon>Streptophyta</taxon>
        <taxon>Embryophyta</taxon>
        <taxon>Tracheophyta</taxon>
        <taxon>Spermatophyta</taxon>
        <taxon>Magnoliopsida</taxon>
        <taxon>eudicotyledons</taxon>
        <taxon>Gunneridae</taxon>
        <taxon>Pentapetalae</taxon>
        <taxon>asterids</taxon>
        <taxon>lamiids</taxon>
        <taxon>Lamiales</taxon>
        <taxon>Lamiaceae</taxon>
        <taxon>Nepetoideae</taxon>
        <taxon>Mentheae</taxon>
        <taxon>Salviinae</taxon>
        <taxon>Salvia</taxon>
        <taxon>Salvia subgen. Calosphace</taxon>
        <taxon>core Calosphace</taxon>
    </lineage>
</organism>
<keyword evidence="2" id="KW-1185">Reference proteome</keyword>
<dbReference type="Proteomes" id="UP000298416">
    <property type="component" value="Unassembled WGS sequence"/>
</dbReference>
<dbReference type="PANTHER" id="PTHR31960">
    <property type="entry name" value="F-BOX PROTEIN PP2-A15"/>
    <property type="match status" value="1"/>
</dbReference>
<proteinExistence type="predicted"/>
<reference evidence="1" key="1">
    <citation type="submission" date="2018-01" db="EMBL/GenBank/DDBJ databases">
        <authorList>
            <person name="Mao J.F."/>
        </authorList>
    </citation>
    <scope>NUCLEOTIDE SEQUENCE</scope>
    <source>
        <strain evidence="1">Huo1</strain>
        <tissue evidence="1">Leaf</tissue>
    </source>
</reference>
<dbReference type="PANTHER" id="PTHR31960:SF3">
    <property type="entry name" value="F-BOX PROTEIN PP2-A13"/>
    <property type="match status" value="1"/>
</dbReference>